<organism evidence="1 2">
    <name type="scientific">Ancylostoma ceylanicum</name>
    <dbReference type="NCBI Taxonomy" id="53326"/>
    <lineage>
        <taxon>Eukaryota</taxon>
        <taxon>Metazoa</taxon>
        <taxon>Ecdysozoa</taxon>
        <taxon>Nematoda</taxon>
        <taxon>Chromadorea</taxon>
        <taxon>Rhabditida</taxon>
        <taxon>Rhabditina</taxon>
        <taxon>Rhabditomorpha</taxon>
        <taxon>Strongyloidea</taxon>
        <taxon>Ancylostomatidae</taxon>
        <taxon>Ancylostomatinae</taxon>
        <taxon>Ancylostoma</taxon>
    </lineage>
</organism>
<evidence type="ECO:0008006" key="3">
    <source>
        <dbReference type="Google" id="ProtNLM"/>
    </source>
</evidence>
<dbReference type="InterPro" id="IPR002347">
    <property type="entry name" value="SDR_fam"/>
</dbReference>
<dbReference type="InterPro" id="IPR036291">
    <property type="entry name" value="NAD(P)-bd_dom_sf"/>
</dbReference>
<dbReference type="PANTHER" id="PTHR44115:SF7">
    <property type="entry name" value="DEHYDROGENASES, SHORT CHAIN"/>
    <property type="match status" value="1"/>
</dbReference>
<evidence type="ECO:0000313" key="1">
    <source>
        <dbReference type="EMBL" id="EPB66255.1"/>
    </source>
</evidence>
<dbReference type="Pfam" id="PF00106">
    <property type="entry name" value="adh_short"/>
    <property type="match status" value="1"/>
</dbReference>
<dbReference type="Gene3D" id="3.40.50.720">
    <property type="entry name" value="NAD(P)-binding Rossmann-like Domain"/>
    <property type="match status" value="1"/>
</dbReference>
<dbReference type="Proteomes" id="UP000054495">
    <property type="component" value="Unassembled WGS sequence"/>
</dbReference>
<name>A0A0D6L4Q6_9BILA</name>
<gene>
    <name evidence="1" type="ORF">ANCCEY_14652</name>
</gene>
<reference evidence="1 2" key="1">
    <citation type="submission" date="2013-05" db="EMBL/GenBank/DDBJ databases">
        <title>Draft genome of the parasitic nematode Anyclostoma ceylanicum.</title>
        <authorList>
            <person name="Mitreva M."/>
        </authorList>
    </citation>
    <scope>NUCLEOTIDE SEQUENCE [LARGE SCALE GENOMIC DNA]</scope>
</reference>
<dbReference type="PANTHER" id="PTHR44115">
    <property type="entry name" value="PROTEIN CBG09704"/>
    <property type="match status" value="1"/>
</dbReference>
<accession>A0A0D6L4Q6</accession>
<keyword evidence="2" id="KW-1185">Reference proteome</keyword>
<proteinExistence type="predicted"/>
<dbReference type="EMBL" id="KE126310">
    <property type="protein sequence ID" value="EPB66255.1"/>
    <property type="molecule type" value="Genomic_DNA"/>
</dbReference>
<protein>
    <recommendedName>
        <fullName evidence="3">Oxidoreductase, short chain dehydrogenase/reductase family protein</fullName>
    </recommendedName>
</protein>
<evidence type="ECO:0000313" key="2">
    <source>
        <dbReference type="Proteomes" id="UP000054495"/>
    </source>
</evidence>
<dbReference type="SUPFAM" id="SSF51735">
    <property type="entry name" value="NAD(P)-binding Rossmann-fold domains"/>
    <property type="match status" value="1"/>
</dbReference>
<dbReference type="AlphaFoldDB" id="A0A0D6L4Q6"/>
<sequence length="113" mass="12772">MSRFQDKVVIVTGSSSGIGAATALLFAKEGAKLTVTGRSEKGVKQPYAFEQSFAFEQTFSKPASYDADGPCMVRRDAHLRKRDQLDGGSYVRKRGDLRRPQQWQRWELKLNYP</sequence>